<reference evidence="1" key="1">
    <citation type="submission" date="2020-05" db="EMBL/GenBank/DDBJ databases">
        <authorList>
            <person name="Chiriac C."/>
            <person name="Salcher M."/>
            <person name="Ghai R."/>
            <person name="Kavagutti S V."/>
        </authorList>
    </citation>
    <scope>NUCLEOTIDE SEQUENCE</scope>
</reference>
<evidence type="ECO:0000313" key="1">
    <source>
        <dbReference type="EMBL" id="CAB4611730.1"/>
    </source>
</evidence>
<gene>
    <name evidence="1" type="ORF">UFOPK1852_00722</name>
</gene>
<protein>
    <submittedName>
        <fullName evidence="1">Unannotated protein</fullName>
    </submittedName>
</protein>
<dbReference type="EMBL" id="CAEZUS010000101">
    <property type="protein sequence ID" value="CAB4611730.1"/>
    <property type="molecule type" value="Genomic_DNA"/>
</dbReference>
<proteinExistence type="predicted"/>
<accession>A0A6J6HFH4</accession>
<dbReference type="AlphaFoldDB" id="A0A6J6HFH4"/>
<name>A0A6J6HFH4_9ZZZZ</name>
<sequence>MVTDDNRGELLEALRYGDLKVTGRLVDASNATLFGEVQVGELTFNCIYKPVSGERPLWDFPDGTLANRELAAYLISEAMSLNCVPPTLLREGPFGIGMVQLWIDIDEEIDLVDLYRKDLPKLRNLALFDVVVNNTDRKIGHLLPTSDGHIFGCDHGVTFHVDDKLRTVLWQWEEQPLSESELQIIRNLSEQLQGDLSKSLQDLITADELHALKMRVLRLLDEQVFPSPSPDWPAVPWPPF</sequence>
<organism evidence="1">
    <name type="scientific">freshwater metagenome</name>
    <dbReference type="NCBI Taxonomy" id="449393"/>
    <lineage>
        <taxon>unclassified sequences</taxon>
        <taxon>metagenomes</taxon>
        <taxon>ecological metagenomes</taxon>
    </lineage>
</organism>